<dbReference type="InterPro" id="IPR000115">
    <property type="entry name" value="PRibGlycinamide_synth"/>
</dbReference>
<dbReference type="PANTHER" id="PTHR43472:SF1">
    <property type="entry name" value="PHOSPHORIBOSYLAMINE--GLYCINE LIGASE, CHLOROPLASTIC"/>
    <property type="match status" value="1"/>
</dbReference>
<organism evidence="5 6">
    <name type="scientific">Frondihabitans sucicola</name>
    <dbReference type="NCBI Taxonomy" id="1268041"/>
    <lineage>
        <taxon>Bacteria</taxon>
        <taxon>Bacillati</taxon>
        <taxon>Actinomycetota</taxon>
        <taxon>Actinomycetes</taxon>
        <taxon>Micrococcales</taxon>
        <taxon>Microbacteriaceae</taxon>
        <taxon>Frondihabitans</taxon>
    </lineage>
</organism>
<accession>A0ABM8GIB7</accession>
<evidence type="ECO:0000256" key="3">
    <source>
        <dbReference type="ARBA" id="ARBA00042864"/>
    </source>
</evidence>
<gene>
    <name evidence="5" type="ORF">GCM10025867_03420</name>
</gene>
<dbReference type="SMART" id="SM01210">
    <property type="entry name" value="GARS_C"/>
    <property type="match status" value="1"/>
</dbReference>
<dbReference type="PANTHER" id="PTHR43472">
    <property type="entry name" value="PHOSPHORIBOSYLAMINE--GLYCINE LIGASE"/>
    <property type="match status" value="1"/>
</dbReference>
<comment type="similarity">
    <text evidence="1">Belongs to the GARS family.</text>
</comment>
<dbReference type="Proteomes" id="UP001321486">
    <property type="component" value="Chromosome"/>
</dbReference>
<dbReference type="InterPro" id="IPR020560">
    <property type="entry name" value="PRibGlycinamide_synth_C-dom"/>
</dbReference>
<evidence type="ECO:0000256" key="1">
    <source>
        <dbReference type="ARBA" id="ARBA00038345"/>
    </source>
</evidence>
<protein>
    <recommendedName>
        <fullName evidence="2">Glycinamide ribonucleotide synthetase</fullName>
    </recommendedName>
    <alternativeName>
        <fullName evidence="3">Phosphoribosylglycinamide synthetase</fullName>
    </alternativeName>
</protein>
<keyword evidence="6" id="KW-1185">Reference proteome</keyword>
<proteinExistence type="inferred from homology"/>
<evidence type="ECO:0000313" key="5">
    <source>
        <dbReference type="EMBL" id="BDZ48101.1"/>
    </source>
</evidence>
<dbReference type="Pfam" id="PF02843">
    <property type="entry name" value="GARS_C"/>
    <property type="match status" value="1"/>
</dbReference>
<sequence>MFSTDVAVTVVLASEGYPEAPITGRALTGLEDALTVPGVTIAHAATARGDNGLVATGGRVLSVVATGAGFAEARSRAYEALSKIGLDGGQYRHDIAEKVAR</sequence>
<dbReference type="Gene3D" id="3.90.600.10">
    <property type="entry name" value="Phosphoribosylglycinamide synthetase, C-terminal domain"/>
    <property type="match status" value="1"/>
</dbReference>
<name>A0ABM8GIB7_9MICO</name>
<dbReference type="InterPro" id="IPR011054">
    <property type="entry name" value="Rudment_hybrid_motif"/>
</dbReference>
<dbReference type="SUPFAM" id="SSF51246">
    <property type="entry name" value="Rudiment single hybrid motif"/>
    <property type="match status" value="1"/>
</dbReference>
<reference evidence="6" key="1">
    <citation type="journal article" date="2019" name="Int. J. Syst. Evol. Microbiol.">
        <title>The Global Catalogue of Microorganisms (GCM) 10K type strain sequencing project: providing services to taxonomists for standard genome sequencing and annotation.</title>
        <authorList>
            <consortium name="The Broad Institute Genomics Platform"/>
            <consortium name="The Broad Institute Genome Sequencing Center for Infectious Disease"/>
            <person name="Wu L."/>
            <person name="Ma J."/>
        </authorList>
    </citation>
    <scope>NUCLEOTIDE SEQUENCE [LARGE SCALE GENOMIC DNA]</scope>
    <source>
        <strain evidence="6">NBRC 108728</strain>
    </source>
</reference>
<evidence type="ECO:0000259" key="4">
    <source>
        <dbReference type="SMART" id="SM01210"/>
    </source>
</evidence>
<dbReference type="InterPro" id="IPR037123">
    <property type="entry name" value="PRibGlycinamide_synth_C_sf"/>
</dbReference>
<evidence type="ECO:0000313" key="6">
    <source>
        <dbReference type="Proteomes" id="UP001321486"/>
    </source>
</evidence>
<dbReference type="EMBL" id="AP027732">
    <property type="protein sequence ID" value="BDZ48101.1"/>
    <property type="molecule type" value="Genomic_DNA"/>
</dbReference>
<feature type="domain" description="Phosphoribosylglycinamide synthetase C-domain" evidence="4">
    <location>
        <begin position="6"/>
        <end position="100"/>
    </location>
</feature>
<evidence type="ECO:0000256" key="2">
    <source>
        <dbReference type="ARBA" id="ARBA00042242"/>
    </source>
</evidence>